<reference evidence="7 8" key="1">
    <citation type="submission" date="2018-03" db="EMBL/GenBank/DDBJ databases">
        <title>Whole genome sequencing of Histamine producing bacteria.</title>
        <authorList>
            <person name="Butler K."/>
        </authorList>
    </citation>
    <scope>NUCLEOTIDE SEQUENCE [LARGE SCALE GENOMIC DNA]</scope>
    <source>
        <strain evidence="7 8">DSM 19138</strain>
    </source>
</reference>
<feature type="coiled-coil region" evidence="5">
    <location>
        <begin position="82"/>
        <end position="109"/>
    </location>
</feature>
<dbReference type="Pfam" id="PF13411">
    <property type="entry name" value="MerR_1"/>
    <property type="match status" value="1"/>
</dbReference>
<dbReference type="EMBL" id="PYMB01000002">
    <property type="protein sequence ID" value="PSW14501.1"/>
    <property type="molecule type" value="Genomic_DNA"/>
</dbReference>
<evidence type="ECO:0000313" key="8">
    <source>
        <dbReference type="Proteomes" id="UP000241346"/>
    </source>
</evidence>
<proteinExistence type="predicted"/>
<dbReference type="PROSITE" id="PS50937">
    <property type="entry name" value="HTH_MERR_2"/>
    <property type="match status" value="1"/>
</dbReference>
<evidence type="ECO:0000259" key="6">
    <source>
        <dbReference type="PROSITE" id="PS50937"/>
    </source>
</evidence>
<protein>
    <recommendedName>
        <fullName evidence="6">HTH merR-type domain-containing protein</fullName>
    </recommendedName>
</protein>
<comment type="caution">
    <text evidence="7">The sequence shown here is derived from an EMBL/GenBank/DDBJ whole genome shotgun (WGS) entry which is preliminary data.</text>
</comment>
<dbReference type="InterPro" id="IPR011256">
    <property type="entry name" value="Reg_factor_effector_dom_sf"/>
</dbReference>
<accession>A0A2T3NHM0</accession>
<dbReference type="SMART" id="SM00871">
    <property type="entry name" value="AraC_E_bind"/>
    <property type="match status" value="1"/>
</dbReference>
<dbReference type="PANTHER" id="PTHR30204">
    <property type="entry name" value="REDOX-CYCLING DRUG-SENSING TRANSCRIPTIONAL ACTIVATOR SOXR"/>
    <property type="match status" value="1"/>
</dbReference>
<keyword evidence="3" id="KW-0238">DNA-binding</keyword>
<dbReference type="AlphaFoldDB" id="A0A2T3NHM0"/>
<dbReference type="Gene3D" id="3.20.80.10">
    <property type="entry name" value="Regulatory factor, effector binding domain"/>
    <property type="match status" value="1"/>
</dbReference>
<evidence type="ECO:0000256" key="3">
    <source>
        <dbReference type="ARBA" id="ARBA00023125"/>
    </source>
</evidence>
<dbReference type="GO" id="GO:0003700">
    <property type="term" value="F:DNA-binding transcription factor activity"/>
    <property type="evidence" value="ECO:0007669"/>
    <property type="project" value="InterPro"/>
</dbReference>
<keyword evidence="2" id="KW-0805">Transcription regulation</keyword>
<dbReference type="GO" id="GO:0003677">
    <property type="term" value="F:DNA binding"/>
    <property type="evidence" value="ECO:0007669"/>
    <property type="project" value="UniProtKB-KW"/>
</dbReference>
<name>A0A2T3NHM0_9GAMM</name>
<gene>
    <name evidence="7" type="ORF">C9J01_08700</name>
</gene>
<evidence type="ECO:0000256" key="2">
    <source>
        <dbReference type="ARBA" id="ARBA00023015"/>
    </source>
</evidence>
<dbReference type="InterPro" id="IPR000551">
    <property type="entry name" value="MerR-type_HTH_dom"/>
</dbReference>
<dbReference type="OrthoDB" id="9808480at2"/>
<dbReference type="InterPro" id="IPR010499">
    <property type="entry name" value="AraC_E-bd"/>
</dbReference>
<dbReference type="Gene3D" id="1.10.1660.10">
    <property type="match status" value="1"/>
</dbReference>
<evidence type="ECO:0000256" key="4">
    <source>
        <dbReference type="ARBA" id="ARBA00023163"/>
    </source>
</evidence>
<evidence type="ECO:0000256" key="1">
    <source>
        <dbReference type="ARBA" id="ARBA00022491"/>
    </source>
</evidence>
<evidence type="ECO:0000256" key="5">
    <source>
        <dbReference type="SAM" id="Coils"/>
    </source>
</evidence>
<keyword evidence="5" id="KW-0175">Coiled coil</keyword>
<dbReference type="InterPro" id="IPR009061">
    <property type="entry name" value="DNA-bd_dom_put_sf"/>
</dbReference>
<dbReference type="SMART" id="SM00422">
    <property type="entry name" value="HTH_MERR"/>
    <property type="match status" value="1"/>
</dbReference>
<dbReference type="PANTHER" id="PTHR30204:SF69">
    <property type="entry name" value="MERR-FAMILY TRANSCRIPTIONAL REGULATOR"/>
    <property type="match status" value="1"/>
</dbReference>
<keyword evidence="1" id="KW-0678">Repressor</keyword>
<dbReference type="SUPFAM" id="SSF46955">
    <property type="entry name" value="Putative DNA-binding domain"/>
    <property type="match status" value="1"/>
</dbReference>
<evidence type="ECO:0000313" key="7">
    <source>
        <dbReference type="EMBL" id="PSW14501.1"/>
    </source>
</evidence>
<keyword evidence="4" id="KW-0804">Transcription</keyword>
<feature type="domain" description="HTH merR-type" evidence="6">
    <location>
        <begin position="3"/>
        <end position="72"/>
    </location>
</feature>
<dbReference type="SUPFAM" id="SSF55136">
    <property type="entry name" value="Probable bacterial effector-binding domain"/>
    <property type="match status" value="1"/>
</dbReference>
<sequence length="269" mass="31538">MKLYRIGQISKLYDVSVDTLRHYEKIGLLEPEFVKDNGYRYYSNRQIWKLNVIRTLRHLDIGLLDIKDHLTDRTLGKSESLIELQLEAIEQQQAELQGLKQDLQLRQKHLVTTKQTPGNMEITLRTLPERKCWVNRVQVSSFWDVDRMHKEIEADKYGEETRYTGLGNAGARISQRHFDAGKYGIYSESFILDDNGDHTLESGQYICLDFWGHDEMKDIMRHYDRVNAYMAENGLTMNGPAIELYKIDIHETDNPDEFLTELQVPVRLQ</sequence>
<organism evidence="7 8">
    <name type="scientific">Photobacterium rosenbergii</name>
    <dbReference type="NCBI Taxonomy" id="294936"/>
    <lineage>
        <taxon>Bacteria</taxon>
        <taxon>Pseudomonadati</taxon>
        <taxon>Pseudomonadota</taxon>
        <taxon>Gammaproteobacteria</taxon>
        <taxon>Vibrionales</taxon>
        <taxon>Vibrionaceae</taxon>
        <taxon>Photobacterium</taxon>
    </lineage>
</organism>
<dbReference type="Proteomes" id="UP000241346">
    <property type="component" value="Unassembled WGS sequence"/>
</dbReference>
<dbReference type="RefSeq" id="WP_107297744.1">
    <property type="nucleotide sequence ID" value="NZ_PYMB01000002.1"/>
</dbReference>
<dbReference type="InterPro" id="IPR047057">
    <property type="entry name" value="MerR_fam"/>
</dbReference>